<feature type="domain" description="Multidrug resistance protein MdtA-like alpha-helical hairpin" evidence="4">
    <location>
        <begin position="105"/>
        <end position="174"/>
    </location>
</feature>
<name>A0ABV2DIF8_9HYPH</name>
<feature type="domain" description="Multidrug resistance protein MdtA-like barrel-sandwich hybrid" evidence="5">
    <location>
        <begin position="65"/>
        <end position="198"/>
    </location>
</feature>
<dbReference type="PANTHER" id="PTHR30158">
    <property type="entry name" value="ACRA/E-RELATED COMPONENT OF DRUG EFFLUX TRANSPORTER"/>
    <property type="match status" value="1"/>
</dbReference>
<dbReference type="InterPro" id="IPR006143">
    <property type="entry name" value="RND_pump_MFP"/>
</dbReference>
<protein>
    <submittedName>
        <fullName evidence="8">Efflux RND transporter periplasmic adaptor subunit</fullName>
    </submittedName>
</protein>
<evidence type="ECO:0000256" key="2">
    <source>
        <dbReference type="ARBA" id="ARBA00009477"/>
    </source>
</evidence>
<keyword evidence="3" id="KW-0175">Coiled coil</keyword>
<evidence type="ECO:0000313" key="8">
    <source>
        <dbReference type="EMBL" id="MET2829841.1"/>
    </source>
</evidence>
<feature type="domain" description="Multidrug resistance protein MdtA-like beta-barrel" evidence="6">
    <location>
        <begin position="210"/>
        <end position="295"/>
    </location>
</feature>
<dbReference type="Proteomes" id="UP001548832">
    <property type="component" value="Unassembled WGS sequence"/>
</dbReference>
<comment type="caution">
    <text evidence="8">The sequence shown here is derived from an EMBL/GenBank/DDBJ whole genome shotgun (WGS) entry which is preliminary data.</text>
</comment>
<dbReference type="InterPro" id="IPR058626">
    <property type="entry name" value="MdtA-like_b-barrel"/>
</dbReference>
<dbReference type="InterPro" id="IPR058625">
    <property type="entry name" value="MdtA-like_BSH"/>
</dbReference>
<dbReference type="Pfam" id="PF25917">
    <property type="entry name" value="BSH_RND"/>
    <property type="match status" value="1"/>
</dbReference>
<dbReference type="Gene3D" id="2.40.420.20">
    <property type="match status" value="1"/>
</dbReference>
<evidence type="ECO:0000313" key="9">
    <source>
        <dbReference type="Proteomes" id="UP001548832"/>
    </source>
</evidence>
<dbReference type="RefSeq" id="WP_354461757.1">
    <property type="nucleotide sequence ID" value="NZ_JBEWSZ010000001.1"/>
</dbReference>
<evidence type="ECO:0000259" key="7">
    <source>
        <dbReference type="Pfam" id="PF25967"/>
    </source>
</evidence>
<proteinExistence type="inferred from homology"/>
<dbReference type="Gene3D" id="2.40.50.100">
    <property type="match status" value="1"/>
</dbReference>
<dbReference type="Pfam" id="PF25944">
    <property type="entry name" value="Beta-barrel_RND"/>
    <property type="match status" value="1"/>
</dbReference>
<comment type="subcellular location">
    <subcellularLocation>
        <location evidence="1">Cell envelope</location>
    </subcellularLocation>
</comment>
<evidence type="ECO:0000259" key="4">
    <source>
        <dbReference type="Pfam" id="PF25876"/>
    </source>
</evidence>
<keyword evidence="9" id="KW-1185">Reference proteome</keyword>
<dbReference type="InterPro" id="IPR058624">
    <property type="entry name" value="MdtA-like_HH"/>
</dbReference>
<evidence type="ECO:0000256" key="1">
    <source>
        <dbReference type="ARBA" id="ARBA00004196"/>
    </source>
</evidence>
<evidence type="ECO:0000256" key="3">
    <source>
        <dbReference type="SAM" id="Coils"/>
    </source>
</evidence>
<comment type="similarity">
    <text evidence="2">Belongs to the membrane fusion protein (MFP) (TC 8.A.1) family.</text>
</comment>
<dbReference type="NCBIfam" id="TIGR01730">
    <property type="entry name" value="RND_mfp"/>
    <property type="match status" value="1"/>
</dbReference>
<dbReference type="EMBL" id="JBEWSZ010000001">
    <property type="protein sequence ID" value="MET2829841.1"/>
    <property type="molecule type" value="Genomic_DNA"/>
</dbReference>
<evidence type="ECO:0000259" key="5">
    <source>
        <dbReference type="Pfam" id="PF25917"/>
    </source>
</evidence>
<dbReference type="Gene3D" id="1.10.287.470">
    <property type="entry name" value="Helix hairpin bin"/>
    <property type="match status" value="1"/>
</dbReference>
<sequence>MRRSFDFRPTVVVAVLLVGVAGFAGTARTQSAQPAAAMPVVVQKILSGPASPPLTYNAQVEAIEAVDLQARVSGLLKEVKFSEGQGVKEGDLLFEIEPDQLSAALMSAQAQVARMEATRNAAQQSLSRARDLFNRKTVSQATLDDAQAAFDIAAADVQGANAALNTAELNLSYAQIKSPIDGTIGRSLATPGNLVGPGSGPLARIVQLDPVRVAFSIADSTLVDIRQKLAGGHKIDPNKFGLTLSLANGTQFTSPGRVQFIDNEVNQQTGTVAVRAVFSNPNHILTPGQFVRLTVVDEEAKELPLVPMASVLQDRQGKFVFILNDNDTVTRQAITTGARIDNRWAVTSGLKGGETIVVEGLQRISDGQQVTPREAESAQ</sequence>
<dbReference type="Pfam" id="PF25967">
    <property type="entry name" value="RND-MFP_C"/>
    <property type="match status" value="1"/>
</dbReference>
<feature type="domain" description="Multidrug resistance protein MdtA-like C-terminal permuted SH3" evidence="7">
    <location>
        <begin position="305"/>
        <end position="363"/>
    </location>
</feature>
<dbReference type="SUPFAM" id="SSF111369">
    <property type="entry name" value="HlyD-like secretion proteins"/>
    <property type="match status" value="1"/>
</dbReference>
<evidence type="ECO:0000259" key="6">
    <source>
        <dbReference type="Pfam" id="PF25944"/>
    </source>
</evidence>
<dbReference type="Gene3D" id="2.40.30.170">
    <property type="match status" value="1"/>
</dbReference>
<reference evidence="8 9" key="1">
    <citation type="submission" date="2024-06" db="EMBL/GenBank/DDBJ databases">
        <authorList>
            <person name="Kim D.-U."/>
        </authorList>
    </citation>
    <scope>NUCLEOTIDE SEQUENCE [LARGE SCALE GENOMIC DNA]</scope>
    <source>
        <strain evidence="8 9">KACC15460</strain>
    </source>
</reference>
<organism evidence="8 9">
    <name type="scientific">Mesorhizobium shangrilense</name>
    <dbReference type="NCBI Taxonomy" id="460060"/>
    <lineage>
        <taxon>Bacteria</taxon>
        <taxon>Pseudomonadati</taxon>
        <taxon>Pseudomonadota</taxon>
        <taxon>Alphaproteobacteria</taxon>
        <taxon>Hyphomicrobiales</taxon>
        <taxon>Phyllobacteriaceae</taxon>
        <taxon>Mesorhizobium</taxon>
    </lineage>
</organism>
<accession>A0ABV2DIF8</accession>
<gene>
    <name evidence="8" type="ORF">ABVQ20_22975</name>
</gene>
<dbReference type="InterPro" id="IPR058627">
    <property type="entry name" value="MdtA-like_C"/>
</dbReference>
<feature type="coiled-coil region" evidence="3">
    <location>
        <begin position="105"/>
        <end position="132"/>
    </location>
</feature>
<dbReference type="Pfam" id="PF25876">
    <property type="entry name" value="HH_MFP_RND"/>
    <property type="match status" value="1"/>
</dbReference>